<reference evidence="1 2" key="1">
    <citation type="submission" date="2023-08" db="EMBL/GenBank/DDBJ databases">
        <authorList>
            <person name="Sharma P."/>
            <person name="Verma V."/>
            <person name="Mohan M.K."/>
            <person name="Dubey A.K."/>
        </authorList>
    </citation>
    <scope>NUCLEOTIDE SEQUENCE [LARGE SCALE GENOMIC DNA]</scope>
    <source>
        <strain evidence="1 2">ADP4</strain>
    </source>
</reference>
<proteinExistence type="predicted"/>
<keyword evidence="2" id="KW-1185">Reference proteome</keyword>
<evidence type="ECO:0000313" key="2">
    <source>
        <dbReference type="Proteomes" id="UP001348265"/>
    </source>
</evidence>
<gene>
    <name evidence="1" type="ORF">RB636_30725</name>
</gene>
<evidence type="ECO:0000313" key="1">
    <source>
        <dbReference type="EMBL" id="MEF3117554.1"/>
    </source>
</evidence>
<dbReference type="Proteomes" id="UP001348265">
    <property type="component" value="Unassembled WGS sequence"/>
</dbReference>
<dbReference type="EMBL" id="JAVFKM010000020">
    <property type="protein sequence ID" value="MEF3117554.1"/>
    <property type="molecule type" value="Genomic_DNA"/>
</dbReference>
<organism evidence="1 2">
    <name type="scientific">Streptomyces chrestomyceticus</name>
    <dbReference type="NCBI Taxonomy" id="68185"/>
    <lineage>
        <taxon>Bacteria</taxon>
        <taxon>Bacillati</taxon>
        <taxon>Actinomycetota</taxon>
        <taxon>Actinomycetes</taxon>
        <taxon>Kitasatosporales</taxon>
        <taxon>Streptomycetaceae</taxon>
        <taxon>Streptomyces</taxon>
    </lineage>
</organism>
<accession>A0ABU7X1A9</accession>
<dbReference type="Gene3D" id="3.40.50.1390">
    <property type="entry name" value="Resolvase, N-terminal catalytic domain"/>
    <property type="match status" value="1"/>
</dbReference>
<sequence>MTTPTPLAFIYDRNMIQNTQHLDMRLNGCRAYADRCGWRIADQWIDLGDDALEEARPRFGALLEIMRREASRRPVICLVHNWSRLAHDGGVRSALQQRVAQAGGYCATTFDESDERSHTVLVGRAER</sequence>
<dbReference type="InterPro" id="IPR036162">
    <property type="entry name" value="Resolvase-like_N_sf"/>
</dbReference>
<comment type="caution">
    <text evidence="1">The sequence shown here is derived from an EMBL/GenBank/DDBJ whole genome shotgun (WGS) entry which is preliminary data.</text>
</comment>
<dbReference type="RefSeq" id="WP_331788928.1">
    <property type="nucleotide sequence ID" value="NZ_JAVFKM010000020.1"/>
</dbReference>
<name>A0ABU7X1A9_9ACTN</name>
<protein>
    <submittedName>
        <fullName evidence="1">Recombinase family protein</fullName>
    </submittedName>
</protein>